<dbReference type="EMBL" id="CP159837">
    <property type="protein sequence ID" value="XCM39028.1"/>
    <property type="molecule type" value="Genomic_DNA"/>
</dbReference>
<keyword evidence="1" id="KW-1133">Transmembrane helix</keyword>
<organism evidence="2">
    <name type="scientific">Planktothricoides raciborskii GIHE-MW2</name>
    <dbReference type="NCBI Taxonomy" id="2792601"/>
    <lineage>
        <taxon>Bacteria</taxon>
        <taxon>Bacillati</taxon>
        <taxon>Cyanobacteriota</taxon>
        <taxon>Cyanophyceae</taxon>
        <taxon>Oscillatoriophycideae</taxon>
        <taxon>Oscillatoriales</taxon>
        <taxon>Oscillatoriaceae</taxon>
        <taxon>Planktothricoides</taxon>
    </lineage>
</organism>
<feature type="transmembrane region" description="Helical" evidence="1">
    <location>
        <begin position="352"/>
        <end position="375"/>
    </location>
</feature>
<protein>
    <recommendedName>
        <fullName evidence="3">Glycosyltransferase RgtA/B/C/D-like domain-containing protein</fullName>
    </recommendedName>
</protein>
<feature type="transmembrane region" description="Helical" evidence="1">
    <location>
        <begin position="289"/>
        <end position="308"/>
    </location>
</feature>
<dbReference type="RefSeq" id="WP_354636014.1">
    <property type="nucleotide sequence ID" value="NZ_CP159837.1"/>
</dbReference>
<feature type="transmembrane region" description="Helical" evidence="1">
    <location>
        <begin position="387"/>
        <end position="403"/>
    </location>
</feature>
<keyword evidence="1" id="KW-0812">Transmembrane</keyword>
<proteinExistence type="predicted"/>
<keyword evidence="1" id="KW-0472">Membrane</keyword>
<feature type="transmembrane region" description="Helical" evidence="1">
    <location>
        <begin position="218"/>
        <end position="237"/>
    </location>
</feature>
<evidence type="ECO:0000313" key="2">
    <source>
        <dbReference type="EMBL" id="XCM39028.1"/>
    </source>
</evidence>
<feature type="transmembrane region" description="Helical" evidence="1">
    <location>
        <begin position="18"/>
        <end position="40"/>
    </location>
</feature>
<evidence type="ECO:0008006" key="3">
    <source>
        <dbReference type="Google" id="ProtNLM"/>
    </source>
</evidence>
<name>A0AAU8JJP0_9CYAN</name>
<evidence type="ECO:0000256" key="1">
    <source>
        <dbReference type="SAM" id="Phobius"/>
    </source>
</evidence>
<sequence>MHQFLTAPIHQSTKSRTIFWFSLALTFATIYGGMVLQQAFTGEYVIQDDARQHIFWMQRFIDPGLFPNDLIADYFQTVAPWGYTNLYRLMTWVGITPILLHKLSPIILGLITTAYCFGITIELFPVPIAGFLSSLLLNHYIWMRDDVVSGTAVAFVYPFFTAFLYYLLRRNLFGSCVAIALQGIFYPQAVLISSVILILQLFHWKKWQVYLSHQRKDYLFSGICLIVASIVMLIYALKSNGYGPVINADAAKQMPEFLTKGKSEFFSQDFGHFWFSGQRSGILPRLGTTLPLIASLFLPFILLLNSKIVPLKAVTKNLGYLLQITIASLAMFCIAHLFLFRLHLPSRYTEHSLRIVTAIAAGIAIALIIDALLNWGKKQGNVAPTKPILSLILAGGLIALVVLEPTWLKRFPRTDYVVGSVPQIYEFFAQQPKDILIASVAEEVNNIPAFSQRSILIGGEGYPVPYHTGYYRQIRDRTLDLITAYYSQNLNQLEEFIQEYSIDFFLVETGSFTPDYIRQSNWMMQYQPAANQAIAQLETGNSPLLAQISDRCTRLQVKNLKIIDANCAIAKKISFARRI</sequence>
<gene>
    <name evidence="2" type="ORF">ABWT76_001916</name>
</gene>
<feature type="transmembrane region" description="Helical" evidence="1">
    <location>
        <begin position="175"/>
        <end position="198"/>
    </location>
</feature>
<dbReference type="AlphaFoldDB" id="A0AAU8JJP0"/>
<reference evidence="2" key="1">
    <citation type="submission" date="2024-07" db="EMBL/GenBank/DDBJ databases">
        <authorList>
            <person name="Kim Y.J."/>
            <person name="Jeong J.Y."/>
        </authorList>
    </citation>
    <scope>NUCLEOTIDE SEQUENCE</scope>
    <source>
        <strain evidence="2">GIHE-MW2</strain>
    </source>
</reference>
<feature type="transmembrane region" description="Helical" evidence="1">
    <location>
        <begin position="320"/>
        <end position="340"/>
    </location>
</feature>
<feature type="transmembrane region" description="Helical" evidence="1">
    <location>
        <begin position="147"/>
        <end position="168"/>
    </location>
</feature>
<accession>A0AAU8JJP0</accession>